<dbReference type="PANTHER" id="PTHR32089">
    <property type="entry name" value="METHYL-ACCEPTING CHEMOTAXIS PROTEIN MCPB"/>
    <property type="match status" value="1"/>
</dbReference>
<evidence type="ECO:0000313" key="8">
    <source>
        <dbReference type="Proteomes" id="UP000694228"/>
    </source>
</evidence>
<keyword evidence="4" id="KW-1133">Transmembrane helix</keyword>
<reference evidence="7 8" key="1">
    <citation type="submission" date="2021-06" db="EMBL/GenBank/DDBJ databases">
        <title>Complete genome sequence of the secondary alcohol utilizing methanogen Methanospirillum hungatei strain GP1.</title>
        <authorList>
            <person name="Day L.A."/>
            <person name="Costa K.C."/>
        </authorList>
    </citation>
    <scope>NUCLEOTIDE SEQUENCE [LARGE SCALE GENOMIC DNA]</scope>
    <source>
        <strain evidence="7 8">GP1</strain>
    </source>
</reference>
<evidence type="ECO:0000256" key="2">
    <source>
        <dbReference type="ARBA" id="ARBA00029447"/>
    </source>
</evidence>
<feature type="domain" description="Methyl-accepting transducer" evidence="5">
    <location>
        <begin position="392"/>
        <end position="628"/>
    </location>
</feature>
<dbReference type="CDD" id="cd11386">
    <property type="entry name" value="MCP_signal"/>
    <property type="match status" value="1"/>
</dbReference>
<dbReference type="InterPro" id="IPR003660">
    <property type="entry name" value="HAMP_dom"/>
</dbReference>
<name>A0A8F5ZFH0_METHU</name>
<dbReference type="Pfam" id="PF00015">
    <property type="entry name" value="MCPsignal"/>
    <property type="match status" value="1"/>
</dbReference>
<dbReference type="GO" id="GO:0007165">
    <property type="term" value="P:signal transduction"/>
    <property type="evidence" value="ECO:0007669"/>
    <property type="project" value="UniProtKB-KW"/>
</dbReference>
<dbReference type="AlphaFoldDB" id="A0A8F5ZFH0"/>
<proteinExistence type="inferred from homology"/>
<evidence type="ECO:0000256" key="3">
    <source>
        <dbReference type="PROSITE-ProRule" id="PRU00284"/>
    </source>
</evidence>
<dbReference type="Pfam" id="PF00672">
    <property type="entry name" value="HAMP"/>
    <property type="match status" value="1"/>
</dbReference>
<comment type="similarity">
    <text evidence="2">Belongs to the methyl-accepting chemotaxis (MCP) protein family.</text>
</comment>
<dbReference type="SMART" id="SM00304">
    <property type="entry name" value="HAMP"/>
    <property type="match status" value="1"/>
</dbReference>
<dbReference type="InterPro" id="IPR024478">
    <property type="entry name" value="HlyB_4HB_MCP"/>
</dbReference>
<dbReference type="Proteomes" id="UP000694228">
    <property type="component" value="Chromosome"/>
</dbReference>
<evidence type="ECO:0000259" key="6">
    <source>
        <dbReference type="PROSITE" id="PS50885"/>
    </source>
</evidence>
<dbReference type="InterPro" id="IPR004089">
    <property type="entry name" value="MCPsignal_dom"/>
</dbReference>
<dbReference type="Pfam" id="PF12729">
    <property type="entry name" value="4HB_MCP_1"/>
    <property type="match status" value="1"/>
</dbReference>
<feature type="transmembrane region" description="Helical" evidence="4">
    <location>
        <begin position="190"/>
        <end position="213"/>
    </location>
</feature>
<evidence type="ECO:0000313" key="7">
    <source>
        <dbReference type="EMBL" id="QXO93404.1"/>
    </source>
</evidence>
<dbReference type="CDD" id="cd06225">
    <property type="entry name" value="HAMP"/>
    <property type="match status" value="1"/>
</dbReference>
<evidence type="ECO:0000256" key="1">
    <source>
        <dbReference type="ARBA" id="ARBA00023224"/>
    </source>
</evidence>
<dbReference type="SMART" id="SM00283">
    <property type="entry name" value="MA"/>
    <property type="match status" value="1"/>
</dbReference>
<keyword evidence="4" id="KW-0812">Transmembrane</keyword>
<keyword evidence="1 3" id="KW-0807">Transducer</keyword>
<gene>
    <name evidence="7" type="ORF">KSK55_08355</name>
</gene>
<keyword evidence="4" id="KW-0472">Membrane</keyword>
<dbReference type="Pfam" id="PF18947">
    <property type="entry name" value="HAMP_2"/>
    <property type="match status" value="1"/>
</dbReference>
<accession>A0A8F5ZFH0</accession>
<feature type="transmembrane region" description="Helical" evidence="4">
    <location>
        <begin position="54"/>
        <end position="73"/>
    </location>
</feature>
<protein>
    <submittedName>
        <fullName evidence="7">MCP four helix bundle domain-containing protein</fullName>
    </submittedName>
</protein>
<dbReference type="PROSITE" id="PS50885">
    <property type="entry name" value="HAMP"/>
    <property type="match status" value="1"/>
</dbReference>
<feature type="transmembrane region" description="Helical" evidence="4">
    <location>
        <begin position="13"/>
        <end position="33"/>
    </location>
</feature>
<dbReference type="PANTHER" id="PTHR32089:SF112">
    <property type="entry name" value="LYSOZYME-LIKE PROTEIN-RELATED"/>
    <property type="match status" value="1"/>
</dbReference>
<feature type="domain" description="HAMP" evidence="6">
    <location>
        <begin position="214"/>
        <end position="266"/>
    </location>
</feature>
<dbReference type="GO" id="GO:0016020">
    <property type="term" value="C:membrane"/>
    <property type="evidence" value="ECO:0007669"/>
    <property type="project" value="InterPro"/>
</dbReference>
<sequence>MIQLDDLTISKKLLILVIVGILAIIVVGCIGIFSTQQINGQLGELYQNKYAHSVLALEAYSDMMSFAVGGYMLTLEPDPVKKVAIQDANQLPYVASFKEKLAEYESIPMNEDETAVFTDLKQASTEYFDLAQQTNDLNFAGKVEESTKLRTEVLVPTRQKTYDGLAKLIELNTQSANQYYLDAQAGYQSIVLITVIITIICAIILLLISWLIIRNLTRRINMLITGMGEVGAGNLSHRIALTGKDEITQIGSSFDSMAVNLEKQSHEINRNIERSKQANTAIMNVANAIKSGNIDATINTSEHEGEFLVTVQSVNDLISAFVHPLQEAMNIVNKFAAGNFAARYDSKSQVKGDFEKFKNALDNSGMSVSGAINGVKKEVNTLSGVMEETNAGAEEVTSTITMLAQNSSSVSMLAERNSSSISQVLSAMDDLSKAVGAVASSAEEASEKAMHTVDLSKKGLNLAGKAETGMNGIMVSFEDTGNNIQDINNQMEEIGKIVDIITGISEQTGLLALNAAIEAARAGEAGMGFAVVADEVKSLALESQKSAENIATIIGNLQKKSQVVSDSMTESLSEVKSGNEAVRETLGVFNEIVQAINVIYEQLAEGASASEEQAAAVEEITASVHEIETLVQQTAKEAVDSAAATQEVTASIDQISRAISEATASVQRIAAEMGQFTVS</sequence>
<dbReference type="PROSITE" id="PS50111">
    <property type="entry name" value="CHEMOTAXIS_TRANSDUC_2"/>
    <property type="match status" value="1"/>
</dbReference>
<evidence type="ECO:0000259" key="5">
    <source>
        <dbReference type="PROSITE" id="PS50111"/>
    </source>
</evidence>
<evidence type="ECO:0000256" key="4">
    <source>
        <dbReference type="SAM" id="Phobius"/>
    </source>
</evidence>
<organism evidence="7 8">
    <name type="scientific">Methanospirillum hungatei</name>
    <dbReference type="NCBI Taxonomy" id="2203"/>
    <lineage>
        <taxon>Archaea</taxon>
        <taxon>Methanobacteriati</taxon>
        <taxon>Methanobacteriota</taxon>
        <taxon>Stenosarchaea group</taxon>
        <taxon>Methanomicrobia</taxon>
        <taxon>Methanomicrobiales</taxon>
        <taxon>Methanospirillaceae</taxon>
        <taxon>Methanospirillum</taxon>
    </lineage>
</organism>
<dbReference type="OrthoDB" id="8523at2157"/>
<dbReference type="EMBL" id="CP077107">
    <property type="protein sequence ID" value="QXO93404.1"/>
    <property type="molecule type" value="Genomic_DNA"/>
</dbReference>